<dbReference type="GO" id="GO:0008649">
    <property type="term" value="F:rRNA methyltransferase activity"/>
    <property type="evidence" value="ECO:0007669"/>
    <property type="project" value="UniProtKB-UniRule"/>
</dbReference>
<comment type="caution">
    <text evidence="13">The sequence shown here is derived from an EMBL/GenBank/DDBJ whole genome shotgun (WGS) entry which is preliminary data.</text>
</comment>
<evidence type="ECO:0000256" key="9">
    <source>
        <dbReference type="SAM" id="MobiDB-lite"/>
    </source>
</evidence>
<keyword evidence="8" id="KW-0175">Coiled coil</keyword>
<feature type="binding site" evidence="8">
    <location>
        <position position="58"/>
    </location>
    <ligand>
        <name>S-adenosyl-L-methionine</name>
        <dbReference type="ChEBI" id="CHEBI:59789"/>
    </ligand>
</feature>
<feature type="compositionally biased region" description="Acidic residues" evidence="9">
    <location>
        <begin position="470"/>
        <end position="486"/>
    </location>
</feature>
<feature type="binding site" evidence="8">
    <location>
        <position position="56"/>
    </location>
    <ligand>
        <name>S-adenosyl-L-methionine</name>
        <dbReference type="ChEBI" id="CHEBI:59789"/>
    </ligand>
</feature>
<evidence type="ECO:0000256" key="2">
    <source>
        <dbReference type="ARBA" id="ARBA00022517"/>
    </source>
</evidence>
<comment type="subcellular location">
    <subcellularLocation>
        <location evidence="1 8">Nucleus</location>
        <location evidence="1 8">Nucleolus</location>
    </subcellularLocation>
</comment>
<feature type="domain" description="DUF3381" evidence="12">
    <location>
        <begin position="234"/>
        <end position="387"/>
    </location>
</feature>
<feature type="compositionally biased region" description="Acidic residues" evidence="9">
    <location>
        <begin position="338"/>
        <end position="355"/>
    </location>
</feature>
<gene>
    <name evidence="13" type="ORF">BaRGS_00020555</name>
</gene>
<evidence type="ECO:0000256" key="7">
    <source>
        <dbReference type="ARBA" id="ARBA00023242"/>
    </source>
</evidence>
<dbReference type="InterPro" id="IPR050082">
    <property type="entry name" value="RNA_methyltr_RlmE"/>
</dbReference>
<organism evidence="13 14">
    <name type="scientific">Batillaria attramentaria</name>
    <dbReference type="NCBI Taxonomy" id="370345"/>
    <lineage>
        <taxon>Eukaryota</taxon>
        <taxon>Metazoa</taxon>
        <taxon>Spiralia</taxon>
        <taxon>Lophotrochozoa</taxon>
        <taxon>Mollusca</taxon>
        <taxon>Gastropoda</taxon>
        <taxon>Caenogastropoda</taxon>
        <taxon>Sorbeoconcha</taxon>
        <taxon>Cerithioidea</taxon>
        <taxon>Batillariidae</taxon>
        <taxon>Batillaria</taxon>
    </lineage>
</organism>
<dbReference type="Gene3D" id="3.40.50.150">
    <property type="entry name" value="Vaccinia Virus protein VP39"/>
    <property type="match status" value="1"/>
</dbReference>
<keyword evidence="14" id="KW-1185">Reference proteome</keyword>
<accession>A0ABD0KMX8</accession>
<dbReference type="InterPro" id="IPR024576">
    <property type="entry name" value="rRNA_MeTfrase_Spb1_DUF3381"/>
</dbReference>
<dbReference type="InterPro" id="IPR029063">
    <property type="entry name" value="SAM-dependent_MTases_sf"/>
</dbReference>
<dbReference type="InterPro" id="IPR002877">
    <property type="entry name" value="RNA_MeTrfase_FtsJ_dom"/>
</dbReference>
<evidence type="ECO:0000256" key="4">
    <source>
        <dbReference type="ARBA" id="ARBA00022603"/>
    </source>
</evidence>
<dbReference type="EC" id="2.1.1.-" evidence="8"/>
<evidence type="ECO:0000256" key="3">
    <source>
        <dbReference type="ARBA" id="ARBA00022552"/>
    </source>
</evidence>
<evidence type="ECO:0000259" key="10">
    <source>
        <dbReference type="Pfam" id="PF01728"/>
    </source>
</evidence>
<reference evidence="13 14" key="1">
    <citation type="journal article" date="2023" name="Sci. Data">
        <title>Genome assembly of the Korean intertidal mud-creeper Batillaria attramentaria.</title>
        <authorList>
            <person name="Patra A.K."/>
            <person name="Ho P.T."/>
            <person name="Jun S."/>
            <person name="Lee S.J."/>
            <person name="Kim Y."/>
            <person name="Won Y.J."/>
        </authorList>
    </citation>
    <scope>NUCLEOTIDE SEQUENCE [LARGE SCALE GENOMIC DNA]</scope>
    <source>
        <strain evidence="13">Wonlab-2016</strain>
    </source>
</reference>
<feature type="region of interest" description="Disordered" evidence="9">
    <location>
        <begin position="326"/>
        <end position="389"/>
    </location>
</feature>
<evidence type="ECO:0000256" key="8">
    <source>
        <dbReference type="HAMAP-Rule" id="MF_03163"/>
    </source>
</evidence>
<comment type="catalytic activity">
    <reaction evidence="8">
        <text>a ribonucleotide in rRNA + S-adenosyl-L-methionine = a 2'-O-methylribonucleotide in rRNA + S-adenosyl-L-homocysteine + H(+)</text>
        <dbReference type="Rhea" id="RHEA:48628"/>
        <dbReference type="Rhea" id="RHEA-COMP:12164"/>
        <dbReference type="Rhea" id="RHEA-COMP:12165"/>
        <dbReference type="ChEBI" id="CHEBI:15378"/>
        <dbReference type="ChEBI" id="CHEBI:57856"/>
        <dbReference type="ChEBI" id="CHEBI:59789"/>
        <dbReference type="ChEBI" id="CHEBI:90675"/>
        <dbReference type="ChEBI" id="CHEBI:90676"/>
    </reaction>
</comment>
<feature type="binding site" evidence="8">
    <location>
        <position position="117"/>
    </location>
    <ligand>
        <name>S-adenosyl-L-methionine</name>
        <dbReference type="ChEBI" id="CHEBI:59789"/>
    </ligand>
</feature>
<dbReference type="HAMAP" id="MF_01547">
    <property type="entry name" value="RNA_methyltr_E"/>
    <property type="match status" value="1"/>
</dbReference>
<dbReference type="AlphaFoldDB" id="A0ABD0KMX8"/>
<dbReference type="FunFam" id="3.40.50.150:FF:000004">
    <property type="entry name" value="AdoMet-dependent rRNA methyltransferase SPB1"/>
    <property type="match status" value="1"/>
</dbReference>
<evidence type="ECO:0000313" key="14">
    <source>
        <dbReference type="Proteomes" id="UP001519460"/>
    </source>
</evidence>
<keyword evidence="5 8" id="KW-0808">Transferase</keyword>
<feature type="domain" description="Ribosomal RNA methyltransferase FtsJ" evidence="10">
    <location>
        <begin position="24"/>
        <end position="199"/>
    </location>
</feature>
<protein>
    <recommendedName>
        <fullName evidence="8">Putative rRNA methyltransferase</fullName>
        <ecNumber evidence="8">2.1.1.-</ecNumber>
    </recommendedName>
    <alternativeName>
        <fullName evidence="8">2'-O-ribose RNA methyltransferase SPB1 homolog</fullName>
    </alternativeName>
</protein>
<evidence type="ECO:0000313" key="13">
    <source>
        <dbReference type="EMBL" id="KAK7488248.1"/>
    </source>
</evidence>
<keyword evidence="2 8" id="KW-0690">Ribosome biogenesis</keyword>
<dbReference type="InterPro" id="IPR015507">
    <property type="entry name" value="rRNA-MeTfrase_E"/>
</dbReference>
<feature type="compositionally biased region" description="Basic and acidic residues" evidence="9">
    <location>
        <begin position="779"/>
        <end position="791"/>
    </location>
</feature>
<sequence length="816" mass="93360">MGKKAKVGKARKDKFYQLAKETGYRSRAAFKLIQLNRKFEFLQKSRVVIDLCAAPGGWLQVAAENTPVSSLIVGVDLVPIRAIPRTISLQEDITTDKCRQALKKELQTWQADCVLNDGAPNVGKSWVHDAFQQAELTLSALKLATEFLRKGGWFVTKLFRSKDYFALLWVFQQLFKHVHATKPQASRNESAEIFVVCQHYLAPAKLDPKFLDPKYVFKDVADEQPKQSINLIHPEKKQRHRDGYAEGDYTLYHRLNASEFLSSDDFMEKLASSSEIVLDTEEIANHPATTAEIKACCGDIRVLGRKEIKSLFSWRKVVLKDLNKSEKEHKTVTNGVEDVQEEEMLSESEQEEQEMQETLAKAQEEEHKQCKRKKRKERKMKSKLQQRKDMKMILPNDRLDYGDDAGVFSLSKIRSKHQLDQVQEGDLSFMDGDIVEVDDADDGATVRKKRKLTELYDKDSKDYLDRSEISSDEEGEEEPEFDDDDVAASFSQQSRETSDNNPLVVELDTKDNKVRNRTASWFSKEVFDDLEKDDDEDVEIEAMTVDYQERGGTIVGKADSTPGKKRVHFADDVEDKESDSDYDVEDLIETKSKPVTEPAKHKLDKKAGFEVARAESDVQTLDPEGLAIGTAMVCSKKRRREIIENAYHKYMFNDDSLPDWFAKDESRHCKKQLPVTKEEVQEYMLKARAVDARPIKKIAEAKARKKKKLVKRLEKARKKAEKVTEEEGVSEREKMQQVKQIYKKAGLLSKKKQEVTYVVAKKGMGKRVRRPHGVSGHFKVVDPRMKKDMRSNKAAKGNKTKGKTSNKKQRKKGKGG</sequence>
<dbReference type="EMBL" id="JACVVK020000153">
    <property type="protein sequence ID" value="KAK7488248.1"/>
    <property type="molecule type" value="Genomic_DNA"/>
</dbReference>
<feature type="active site" description="Proton acceptor" evidence="8">
    <location>
        <position position="157"/>
    </location>
</feature>
<dbReference type="InterPro" id="IPR012920">
    <property type="entry name" value="rRNA_MeTfrase_SPB1-like_C"/>
</dbReference>
<evidence type="ECO:0000256" key="6">
    <source>
        <dbReference type="ARBA" id="ARBA00022691"/>
    </source>
</evidence>
<feature type="binding site" evidence="8">
    <location>
        <position position="92"/>
    </location>
    <ligand>
        <name>S-adenosyl-L-methionine</name>
        <dbReference type="ChEBI" id="CHEBI:59789"/>
    </ligand>
</feature>
<dbReference type="HAMAP" id="MF_03163">
    <property type="entry name" value="RNA_methyltr_E_SPB1"/>
    <property type="match status" value="1"/>
</dbReference>
<feature type="compositionally biased region" description="Basic residues" evidence="9">
    <location>
        <begin position="796"/>
        <end position="816"/>
    </location>
</feature>
<keyword evidence="6 8" id="KW-0949">S-adenosyl-L-methionine</keyword>
<evidence type="ECO:0000256" key="5">
    <source>
        <dbReference type="ARBA" id="ARBA00022679"/>
    </source>
</evidence>
<evidence type="ECO:0000259" key="11">
    <source>
        <dbReference type="Pfam" id="PF07780"/>
    </source>
</evidence>
<dbReference type="Pfam" id="PF11861">
    <property type="entry name" value="DUF3381"/>
    <property type="match status" value="1"/>
</dbReference>
<comment type="function">
    <text evidence="8">Probable methyltransferase involved in the maturation of rRNA and in the biogenesis of ribosomal subunits.</text>
</comment>
<dbReference type="PANTHER" id="PTHR10920">
    <property type="entry name" value="RIBOSOMAL RNA METHYLTRANSFERASE"/>
    <property type="match status" value="1"/>
</dbReference>
<dbReference type="Proteomes" id="UP001519460">
    <property type="component" value="Unassembled WGS sequence"/>
</dbReference>
<keyword evidence="4 8" id="KW-0489">Methyltransferase</keyword>
<dbReference type="GO" id="GO:0005730">
    <property type="term" value="C:nucleolus"/>
    <property type="evidence" value="ECO:0007669"/>
    <property type="project" value="UniProtKB-SubCell"/>
</dbReference>
<feature type="compositionally biased region" description="Polar residues" evidence="9">
    <location>
        <begin position="489"/>
        <end position="501"/>
    </location>
</feature>
<evidence type="ECO:0000256" key="1">
    <source>
        <dbReference type="ARBA" id="ARBA00004604"/>
    </source>
</evidence>
<dbReference type="PANTHER" id="PTHR10920:SF13">
    <property type="entry name" value="PRE-RRNA 2'-O-RIBOSE RNA METHYLTRANSFERASE FTSJ3"/>
    <property type="match status" value="1"/>
</dbReference>
<dbReference type="Pfam" id="PF01728">
    <property type="entry name" value="FtsJ"/>
    <property type="match status" value="1"/>
</dbReference>
<feature type="domain" description="Ribosomal RNA methyltransferase SPB1-like C-terminal" evidence="11">
    <location>
        <begin position="578"/>
        <end position="795"/>
    </location>
</feature>
<dbReference type="SUPFAM" id="SSF53335">
    <property type="entry name" value="S-adenosyl-L-methionine-dependent methyltransferases"/>
    <property type="match status" value="1"/>
</dbReference>
<feature type="coiled-coil region" evidence="8">
    <location>
        <begin position="696"/>
        <end position="733"/>
    </location>
</feature>
<comment type="similarity">
    <text evidence="8">Belongs to the class I-like SAM-binding methyltransferase superfamily. RNA methyltransferase RlmE family. SPB1 subfamily.</text>
</comment>
<feature type="region of interest" description="Disordered" evidence="9">
    <location>
        <begin position="763"/>
        <end position="816"/>
    </location>
</feature>
<keyword evidence="7 8" id="KW-0539">Nucleus</keyword>
<feature type="compositionally biased region" description="Basic residues" evidence="9">
    <location>
        <begin position="369"/>
        <end position="385"/>
    </location>
</feature>
<proteinExistence type="inferred from homology"/>
<dbReference type="Pfam" id="PF07780">
    <property type="entry name" value="Spb1_C"/>
    <property type="match status" value="1"/>
</dbReference>
<dbReference type="InterPro" id="IPR028589">
    <property type="entry name" value="SPB1-like"/>
</dbReference>
<feature type="binding site" evidence="8">
    <location>
        <position position="76"/>
    </location>
    <ligand>
        <name>S-adenosyl-L-methionine</name>
        <dbReference type="ChEBI" id="CHEBI:59789"/>
    </ligand>
</feature>
<evidence type="ECO:0000259" key="12">
    <source>
        <dbReference type="Pfam" id="PF11861"/>
    </source>
</evidence>
<feature type="region of interest" description="Disordered" evidence="9">
    <location>
        <begin position="462"/>
        <end position="510"/>
    </location>
</feature>
<keyword evidence="3 8" id="KW-0698">rRNA processing</keyword>
<feature type="compositionally biased region" description="Basic residues" evidence="9">
    <location>
        <begin position="763"/>
        <end position="772"/>
    </location>
</feature>
<name>A0ABD0KMX8_9CAEN</name>